<dbReference type="KEGG" id="mng:MNEG_9764"/>
<dbReference type="Proteomes" id="UP000054498">
    <property type="component" value="Unassembled WGS sequence"/>
</dbReference>
<evidence type="ECO:0000313" key="2">
    <source>
        <dbReference type="EMBL" id="KIY98197.1"/>
    </source>
</evidence>
<dbReference type="PANTHER" id="PTHR31002:SF34">
    <property type="entry name" value="CELL WALL PROTEIN CWP1-RELATED"/>
    <property type="match status" value="1"/>
</dbReference>
<dbReference type="GeneID" id="25742639"/>
<protein>
    <recommendedName>
        <fullName evidence="1">Agd3 deacetylase domain-containing protein</fullName>
    </recommendedName>
</protein>
<keyword evidence="3" id="KW-1185">Reference proteome</keyword>
<dbReference type="InterPro" id="IPR056826">
    <property type="entry name" value="Agd3_CE"/>
</dbReference>
<dbReference type="PANTHER" id="PTHR31002">
    <property type="entry name" value="SERIPAUPERIN"/>
    <property type="match status" value="1"/>
</dbReference>
<reference evidence="2 3" key="1">
    <citation type="journal article" date="2013" name="BMC Genomics">
        <title>Reconstruction of the lipid metabolism for the microalga Monoraphidium neglectum from its genome sequence reveals characteristics suitable for biofuel production.</title>
        <authorList>
            <person name="Bogen C."/>
            <person name="Al-Dilaimi A."/>
            <person name="Albersmeier A."/>
            <person name="Wichmann J."/>
            <person name="Grundmann M."/>
            <person name="Rupp O."/>
            <person name="Lauersen K.J."/>
            <person name="Blifernez-Klassen O."/>
            <person name="Kalinowski J."/>
            <person name="Goesmann A."/>
            <person name="Mussgnug J.H."/>
            <person name="Kruse O."/>
        </authorList>
    </citation>
    <scope>NUCLEOTIDE SEQUENCE [LARGE SCALE GENOMIC DNA]</scope>
    <source>
        <strain evidence="2 3">SAG 48.87</strain>
    </source>
</reference>
<dbReference type="AlphaFoldDB" id="A0A0D2JFF0"/>
<evidence type="ECO:0000313" key="3">
    <source>
        <dbReference type="Proteomes" id="UP000054498"/>
    </source>
</evidence>
<organism evidence="2 3">
    <name type="scientific">Monoraphidium neglectum</name>
    <dbReference type="NCBI Taxonomy" id="145388"/>
    <lineage>
        <taxon>Eukaryota</taxon>
        <taxon>Viridiplantae</taxon>
        <taxon>Chlorophyta</taxon>
        <taxon>core chlorophytes</taxon>
        <taxon>Chlorophyceae</taxon>
        <taxon>CS clade</taxon>
        <taxon>Sphaeropleales</taxon>
        <taxon>Selenastraceae</taxon>
        <taxon>Monoraphidium</taxon>
    </lineage>
</organism>
<accession>A0A0D2JFF0</accession>
<feature type="domain" description="Agd3 deacetylase" evidence="1">
    <location>
        <begin position="175"/>
        <end position="561"/>
    </location>
</feature>
<proteinExistence type="predicted"/>
<dbReference type="RefSeq" id="XP_013897217.1">
    <property type="nucleotide sequence ID" value="XM_014041763.1"/>
</dbReference>
<dbReference type="OrthoDB" id="2113314at2759"/>
<name>A0A0D2JFF0_9CHLO</name>
<dbReference type="EMBL" id="KK102274">
    <property type="protein sequence ID" value="KIY98197.1"/>
    <property type="molecule type" value="Genomic_DNA"/>
</dbReference>
<dbReference type="InterPro" id="IPR050788">
    <property type="entry name" value="Yeast_SRP1/TIP1_CWP"/>
</dbReference>
<gene>
    <name evidence="2" type="ORF">MNEG_9764</name>
</gene>
<dbReference type="STRING" id="145388.A0A0D2JFF0"/>
<dbReference type="Pfam" id="PF25115">
    <property type="entry name" value="Agd3_CE"/>
    <property type="match status" value="1"/>
</dbReference>
<evidence type="ECO:0000259" key="1">
    <source>
        <dbReference type="Pfam" id="PF25115"/>
    </source>
</evidence>
<sequence>MHRFPHLEESSLMTKAEIDILWDFARRTGARSLHVNIWLGTVGYGAFGPCAADEGSAFSFTAATPVGVSGINLGSAKLNYAGIYSGQCALYNVPAINGVAGTSGSIITNCSVQPIVIQDSDGGVVASLTTYEDGRETMSFMHGCAAWSSSCLLLGHMALAWLTQNIIPGERTVLLSVQTDDVFLSTFQDDTNDYFRTSPADLNAHIAWQDSLRPPNSIRGIRLPPGSSITIDFPFNGNGILGATGKELEVADGSCSASDEYVDLGCSCFLLTRAACPMSQPEFCRNCTKDWAKPAGFGTDKFPNPLPANYSADSWPARISQDPLAAAVLADAGGVATKFFYSHHTFTHQILDNATLYDANLQLSLNKQMADKLGLTPRTAVFSSQCMVTPGISGLVNGDALQGLWQNGLQCATGDNTWAHLKNPDNVHQMLYTTQATNGFANFAILPRWAAEIYFNCSTVAQNERLYHAIYPFIADYSMAAILSRESNRVLANLLALRKDPHMMHQANLRVEADGMSLVMRWVEAVLRKLTACVTWPVQSLKLDDLQQQFKLREQRDNCKLAYRLAVSTATNKVTGVAVTSQPGATSGCSAPLTVGAGAAVSGGAVDATDAAAPVYRVALGAGGTATLGANLDWKPTR</sequence>
<dbReference type="GO" id="GO:0005199">
    <property type="term" value="F:structural constituent of cell wall"/>
    <property type="evidence" value="ECO:0007669"/>
    <property type="project" value="TreeGrafter"/>
</dbReference>